<dbReference type="Proteomes" id="UP000310200">
    <property type="component" value="Unassembled WGS sequence"/>
</dbReference>
<proteinExistence type="predicted"/>
<evidence type="ECO:0000256" key="1">
    <source>
        <dbReference type="SAM" id="MobiDB-lite"/>
    </source>
</evidence>
<protein>
    <submittedName>
        <fullName evidence="2">Uncharacterized protein</fullName>
    </submittedName>
</protein>
<comment type="caution">
    <text evidence="2">The sequence shown here is derived from an EMBL/GenBank/DDBJ whole genome shotgun (WGS) entry which is preliminary data.</text>
</comment>
<organism evidence="2 3">
    <name type="scientific">Temnothorax longispinosus</name>
    <dbReference type="NCBI Taxonomy" id="300112"/>
    <lineage>
        <taxon>Eukaryota</taxon>
        <taxon>Metazoa</taxon>
        <taxon>Ecdysozoa</taxon>
        <taxon>Arthropoda</taxon>
        <taxon>Hexapoda</taxon>
        <taxon>Insecta</taxon>
        <taxon>Pterygota</taxon>
        <taxon>Neoptera</taxon>
        <taxon>Endopterygota</taxon>
        <taxon>Hymenoptera</taxon>
        <taxon>Apocrita</taxon>
        <taxon>Aculeata</taxon>
        <taxon>Formicoidea</taxon>
        <taxon>Formicidae</taxon>
        <taxon>Myrmicinae</taxon>
        <taxon>Temnothorax</taxon>
    </lineage>
</organism>
<dbReference type="EMBL" id="QBLH01001013">
    <property type="protein sequence ID" value="TGZ53506.1"/>
    <property type="molecule type" value="Genomic_DNA"/>
</dbReference>
<feature type="compositionally biased region" description="Basic and acidic residues" evidence="1">
    <location>
        <begin position="113"/>
        <end position="122"/>
    </location>
</feature>
<feature type="region of interest" description="Disordered" evidence="1">
    <location>
        <begin position="80"/>
        <end position="127"/>
    </location>
</feature>
<evidence type="ECO:0000313" key="2">
    <source>
        <dbReference type="EMBL" id="TGZ53506.1"/>
    </source>
</evidence>
<evidence type="ECO:0000313" key="3">
    <source>
        <dbReference type="Proteomes" id="UP000310200"/>
    </source>
</evidence>
<reference evidence="2 3" key="1">
    <citation type="journal article" date="2019" name="Philos. Trans. R. Soc. Lond., B, Biol. Sci.">
        <title>Ant behaviour and brain gene expression of defending hosts depend on the ecological success of the intruding social parasite.</title>
        <authorList>
            <person name="Kaur R."/>
            <person name="Stoldt M."/>
            <person name="Jongepier E."/>
            <person name="Feldmeyer B."/>
            <person name="Menzel F."/>
            <person name="Bornberg-Bauer E."/>
            <person name="Foitzik S."/>
        </authorList>
    </citation>
    <scope>NUCLEOTIDE SEQUENCE [LARGE SCALE GENOMIC DNA]</scope>
    <source>
        <tissue evidence="2">Whole body</tissue>
    </source>
</reference>
<gene>
    <name evidence="2" type="ORF">DBV15_03488</name>
</gene>
<feature type="compositionally biased region" description="Polar residues" evidence="1">
    <location>
        <begin position="86"/>
        <end position="97"/>
    </location>
</feature>
<keyword evidence="3" id="KW-1185">Reference proteome</keyword>
<dbReference type="AlphaFoldDB" id="A0A4S2KV61"/>
<name>A0A4S2KV61_9HYME</name>
<sequence length="199" mass="22476">MKRSLRSKARKQSLDVYIFNRNVAGAGCNQPTLLRMYLYEFILSVGEDAEVLVQLLNTVGTHREAYTRLGRDRRREIVHRKRKFSLRSQSQNTPNGSTRDDKDGSVAGGGSLSEKKKKEGERTSFSATCPAAGRIKMDHVTNVRQSSPYLNLERIPKFDSPANESFGIELILLEFKFSDVRFLKSANKYPDNGTTLSPK</sequence>
<accession>A0A4S2KV61</accession>